<evidence type="ECO:0000256" key="4">
    <source>
        <dbReference type="ARBA" id="ARBA00022824"/>
    </source>
</evidence>
<evidence type="ECO:0000256" key="3">
    <source>
        <dbReference type="ARBA" id="ARBA00022692"/>
    </source>
</evidence>
<evidence type="ECO:0000256" key="1">
    <source>
        <dbReference type="ARBA" id="ARBA00009727"/>
    </source>
</evidence>
<proteinExistence type="inferred from homology"/>
<dbReference type="GO" id="GO:0000139">
    <property type="term" value="C:Golgi membrane"/>
    <property type="evidence" value="ECO:0007669"/>
    <property type="project" value="UniProtKB-SubCell"/>
</dbReference>
<evidence type="ECO:0000256" key="9">
    <source>
        <dbReference type="RuleBase" id="RU368073"/>
    </source>
</evidence>
<evidence type="ECO:0000256" key="10">
    <source>
        <dbReference type="SAM" id="MobiDB-lite"/>
    </source>
</evidence>
<dbReference type="GO" id="GO:0005793">
    <property type="term" value="C:endoplasmic reticulum-Golgi intermediate compartment"/>
    <property type="evidence" value="ECO:0007669"/>
    <property type="project" value="UniProtKB-UniRule"/>
</dbReference>
<protein>
    <recommendedName>
        <fullName evidence="9">Protein YIF1</fullName>
    </recommendedName>
</protein>
<dbReference type="STRING" id="56408.A0A1E5RHF5"/>
<dbReference type="GO" id="GO:0005789">
    <property type="term" value="C:endoplasmic reticulum membrane"/>
    <property type="evidence" value="ECO:0007669"/>
    <property type="project" value="UniProtKB-SubCell"/>
</dbReference>
<feature type="transmembrane region" description="Helical" evidence="9">
    <location>
        <begin position="346"/>
        <end position="363"/>
    </location>
</feature>
<sequence>MSNPFSYSESSANNRSNRNSYMRAANAGNYGQVPVEELPPNGFSPQQPQQQAHQSHQYAAHNRNSSSEMPSFFQDPRAQVAYQFGQKAFSNFFQSDAQNPQEQQQPGGGLKSAANLVNNTSFFQLAYYFQVSNSYVFHKIKIIVLPFVNKTWYRVQDDTSNSDGSTGIVTFLPPRLDVNCPDMYIPVMGMITYILGCNLEQGFKGSYDPQNLYYKLSSTLAFVLLDLFILKLGLYLIIPNAIQNTPTGHRNGPGTTGVVITTPSSGSLLELLCFVGYKFVPLTAALFMRQSPVFSKLIFTAVRLYLFLGFGVFLLRSVKFNLLFPFVEHQTAVNFDRKSVIKKCNYFLFFYGFIWQVLLMWLMG</sequence>
<comment type="subcellular location">
    <subcellularLocation>
        <location evidence="9">Endoplasmic reticulum membrane</location>
        <topology evidence="9">Multi-pass membrane protein</topology>
    </subcellularLocation>
    <subcellularLocation>
        <location evidence="9">Golgi apparatus membrane</location>
        <topology evidence="9">Multi-pass membrane protein</topology>
    </subcellularLocation>
</comment>
<evidence type="ECO:0000313" key="11">
    <source>
        <dbReference type="EMBL" id="OEJ86013.1"/>
    </source>
</evidence>
<keyword evidence="3 9" id="KW-0812">Transmembrane</keyword>
<keyword evidence="2 9" id="KW-0813">Transport</keyword>
<feature type="transmembrane region" description="Helical" evidence="9">
    <location>
        <begin position="297"/>
        <end position="315"/>
    </location>
</feature>
<keyword evidence="4 9" id="KW-0256">Endoplasmic reticulum</keyword>
<evidence type="ECO:0000256" key="6">
    <source>
        <dbReference type="ARBA" id="ARBA00022989"/>
    </source>
</evidence>
<dbReference type="PANTHER" id="PTHR14083">
    <property type="entry name" value="YIP1 INTERACTING FACTOR HOMOLOG YIF1 PROTEIN"/>
    <property type="match status" value="1"/>
</dbReference>
<reference evidence="12" key="1">
    <citation type="journal article" date="2016" name="Genome Announc.">
        <title>Genome sequences of three species of Hanseniaspora isolated from spontaneous wine fermentations.</title>
        <authorList>
            <person name="Sternes P.R."/>
            <person name="Lee D."/>
            <person name="Kutyna D.R."/>
            <person name="Borneman A.R."/>
        </authorList>
    </citation>
    <scope>NUCLEOTIDE SEQUENCE [LARGE SCALE GENOMIC DNA]</scope>
    <source>
        <strain evidence="12">AWRI3579</strain>
    </source>
</reference>
<comment type="similarity">
    <text evidence="1 9">Belongs to the YIF1 family.</text>
</comment>
<name>A0A1E5RHF5_9ASCO</name>
<feature type="compositionally biased region" description="Low complexity" evidence="10">
    <location>
        <begin position="1"/>
        <end position="27"/>
    </location>
</feature>
<evidence type="ECO:0000256" key="8">
    <source>
        <dbReference type="ARBA" id="ARBA00023136"/>
    </source>
</evidence>
<dbReference type="PANTHER" id="PTHR14083:SF0">
    <property type="entry name" value="YIP1D-INTERACTING FACTOR 1, ISOFORM C"/>
    <property type="match status" value="1"/>
</dbReference>
<dbReference type="OrthoDB" id="337750at2759"/>
<keyword evidence="8 9" id="KW-0472">Membrane</keyword>
<evidence type="ECO:0000256" key="7">
    <source>
        <dbReference type="ARBA" id="ARBA00023034"/>
    </source>
</evidence>
<comment type="caution">
    <text evidence="11">The sequence shown here is derived from an EMBL/GenBank/DDBJ whole genome shotgun (WGS) entry which is preliminary data.</text>
</comment>
<accession>A0A1E5RHF5</accession>
<dbReference type="InParanoid" id="A0A1E5RHF5"/>
<keyword evidence="6 9" id="KW-1133">Transmembrane helix</keyword>
<dbReference type="AlphaFoldDB" id="A0A1E5RHF5"/>
<dbReference type="GO" id="GO:0015031">
    <property type="term" value="P:protein transport"/>
    <property type="evidence" value="ECO:0007669"/>
    <property type="project" value="UniProtKB-KW"/>
</dbReference>
<dbReference type="FunCoup" id="A0A1E5RHF5">
    <property type="interactions" value="512"/>
</dbReference>
<dbReference type="GO" id="GO:0030134">
    <property type="term" value="C:COPII-coated ER to Golgi transport vesicle"/>
    <property type="evidence" value="ECO:0007669"/>
    <property type="project" value="TreeGrafter"/>
</dbReference>
<feature type="region of interest" description="Disordered" evidence="10">
    <location>
        <begin position="1"/>
        <end position="71"/>
    </location>
</feature>
<comment type="function">
    <text evidence="9">Has a role in transport between endoplasmic reticulum and Golgi.</text>
</comment>
<dbReference type="Pfam" id="PF03878">
    <property type="entry name" value="YIF1"/>
    <property type="match status" value="1"/>
</dbReference>
<feature type="transmembrane region" description="Helical" evidence="9">
    <location>
        <begin position="212"/>
        <end position="238"/>
    </location>
</feature>
<dbReference type="EMBL" id="LPNM01000006">
    <property type="protein sequence ID" value="OEJ86013.1"/>
    <property type="molecule type" value="Genomic_DNA"/>
</dbReference>
<feature type="compositionally biased region" description="Low complexity" evidence="10">
    <location>
        <begin position="44"/>
        <end position="61"/>
    </location>
</feature>
<dbReference type="Proteomes" id="UP000095728">
    <property type="component" value="Unassembled WGS sequence"/>
</dbReference>
<dbReference type="GO" id="GO:0006888">
    <property type="term" value="P:endoplasmic reticulum to Golgi vesicle-mediated transport"/>
    <property type="evidence" value="ECO:0007669"/>
    <property type="project" value="UniProtKB-UniRule"/>
</dbReference>
<dbReference type="InterPro" id="IPR005578">
    <property type="entry name" value="Yif1_fam"/>
</dbReference>
<organism evidence="11 12">
    <name type="scientific">Hanseniaspora osmophila</name>
    <dbReference type="NCBI Taxonomy" id="56408"/>
    <lineage>
        <taxon>Eukaryota</taxon>
        <taxon>Fungi</taxon>
        <taxon>Dikarya</taxon>
        <taxon>Ascomycota</taxon>
        <taxon>Saccharomycotina</taxon>
        <taxon>Saccharomycetes</taxon>
        <taxon>Saccharomycodales</taxon>
        <taxon>Saccharomycodaceae</taxon>
        <taxon>Hanseniaspora</taxon>
    </lineage>
</organism>
<gene>
    <name evidence="11" type="ORF">AWRI3579_g1571</name>
</gene>
<evidence type="ECO:0000256" key="5">
    <source>
        <dbReference type="ARBA" id="ARBA00022927"/>
    </source>
</evidence>
<keyword evidence="12" id="KW-1185">Reference proteome</keyword>
<keyword evidence="5 9" id="KW-0653">Protein transport</keyword>
<keyword evidence="7 9" id="KW-0333">Golgi apparatus</keyword>
<evidence type="ECO:0000313" key="12">
    <source>
        <dbReference type="Proteomes" id="UP000095728"/>
    </source>
</evidence>
<evidence type="ECO:0000256" key="2">
    <source>
        <dbReference type="ARBA" id="ARBA00022448"/>
    </source>
</evidence>